<dbReference type="EMBL" id="JAENHL010000008">
    <property type="protein sequence ID" value="MBK1869796.1"/>
    <property type="molecule type" value="Genomic_DNA"/>
</dbReference>
<comment type="caution">
    <text evidence="1">The sequence shown here is derived from an EMBL/GenBank/DDBJ whole genome shotgun (WGS) entry which is preliminary data.</text>
</comment>
<keyword evidence="2" id="KW-1185">Reference proteome</keyword>
<accession>A0ACC5RBC7</accession>
<proteinExistence type="predicted"/>
<evidence type="ECO:0000313" key="2">
    <source>
        <dbReference type="Proteomes" id="UP000616151"/>
    </source>
</evidence>
<dbReference type="Proteomes" id="UP000616151">
    <property type="component" value="Unassembled WGS sequence"/>
</dbReference>
<organism evidence="1 2">
    <name type="scientific">Taklimakanibacter albus</name>
    <dbReference type="NCBI Taxonomy" id="2800327"/>
    <lineage>
        <taxon>Bacteria</taxon>
        <taxon>Pseudomonadati</taxon>
        <taxon>Pseudomonadota</taxon>
        <taxon>Alphaproteobacteria</taxon>
        <taxon>Hyphomicrobiales</taxon>
        <taxon>Aestuariivirgaceae</taxon>
        <taxon>Taklimakanibacter</taxon>
    </lineage>
</organism>
<sequence length="396" mass="42606">MNDLSKTSNEAGITDAEVVKLLSQLVAVPSVNIAFRQPGDPDDWFHEARVGAAVADWLGALGIDVEIDMVAPERPNVIARIKGSKSAPSMLWEGHLDTVQVTGMAAPFTPRVENGRLYARGAVDDKGCLAAFMLAMRDLARDPPPGDVTFLAASDEEFSFTGITHHMERPERYAMGIAGEPTELRVVRACKGCVRWFVDVHGRAAHTAKPHEGVDAVKAARKLLDLFEDEMKGRTEIHALLGPATLTCTQFEAGEGPNTVPSRARLRFDYRYLPSESGEAVWKSFKAIADKFAAASTGIHIESHDPFIDSAAMDVAAEEPIVGLMSRVCAESGIDPEPEGVPYGSDSTKMVMGGVPTIVFGPGNIVQAHSLNEYVEIAQVTKAAKMLVAVARSVLD</sequence>
<protein>
    <submittedName>
        <fullName evidence="1">M20/M25/M40 family metallo-hydrolase</fullName>
    </submittedName>
</protein>
<evidence type="ECO:0000313" key="1">
    <source>
        <dbReference type="EMBL" id="MBK1869796.1"/>
    </source>
</evidence>
<reference evidence="1" key="1">
    <citation type="submission" date="2021-01" db="EMBL/GenBank/DDBJ databases">
        <authorList>
            <person name="Sun Q."/>
        </authorList>
    </citation>
    <scope>NUCLEOTIDE SEQUENCE</scope>
    <source>
        <strain evidence="1">YIM B02566</strain>
    </source>
</reference>
<name>A0ACC5RBC7_9HYPH</name>
<gene>
    <name evidence="1" type="ORF">JHL16_25765</name>
</gene>